<proteinExistence type="predicted"/>
<evidence type="ECO:0000313" key="2">
    <source>
        <dbReference type="EMBL" id="KAA3672440.1"/>
    </source>
</evidence>
<dbReference type="AlphaFoldDB" id="A0A5J4NAM3"/>
<keyword evidence="1" id="KW-0812">Transmembrane</keyword>
<keyword evidence="1" id="KW-0472">Membrane</keyword>
<evidence type="ECO:0000256" key="1">
    <source>
        <dbReference type="SAM" id="Phobius"/>
    </source>
</evidence>
<keyword evidence="3" id="KW-1185">Reference proteome</keyword>
<gene>
    <name evidence="2" type="ORF">DEA37_0012604</name>
</gene>
<feature type="transmembrane region" description="Helical" evidence="1">
    <location>
        <begin position="21"/>
        <end position="43"/>
    </location>
</feature>
<reference evidence="2 3" key="1">
    <citation type="journal article" date="2019" name="Gigascience">
        <title>Whole-genome sequence of the oriental lung fluke Paragonimus westermani.</title>
        <authorList>
            <person name="Oey H."/>
            <person name="Zakrzewski M."/>
            <person name="Narain K."/>
            <person name="Devi K.R."/>
            <person name="Agatsuma T."/>
            <person name="Nawaratna S."/>
            <person name="Gobert G.N."/>
            <person name="Jones M.K."/>
            <person name="Ragan M.A."/>
            <person name="McManus D.P."/>
            <person name="Krause L."/>
        </authorList>
    </citation>
    <scope>NUCLEOTIDE SEQUENCE [LARGE SCALE GENOMIC DNA]</scope>
    <source>
        <strain evidence="2 3">IND2009</strain>
    </source>
</reference>
<evidence type="ECO:0000313" key="3">
    <source>
        <dbReference type="Proteomes" id="UP000324629"/>
    </source>
</evidence>
<comment type="caution">
    <text evidence="2">The sequence shown here is derived from an EMBL/GenBank/DDBJ whole genome shotgun (WGS) entry which is preliminary data.</text>
</comment>
<sequence>MMTIVEFVVIRLKPVAPIARYLEMIAHSYGVSAVTVFICIVSLSG</sequence>
<name>A0A5J4NAM3_9TREM</name>
<dbReference type="Proteomes" id="UP000324629">
    <property type="component" value="Unassembled WGS sequence"/>
</dbReference>
<protein>
    <submittedName>
        <fullName evidence="2">Uncharacterized protein</fullName>
    </submittedName>
</protein>
<keyword evidence="1" id="KW-1133">Transmembrane helix</keyword>
<accession>A0A5J4NAM3</accession>
<organism evidence="2 3">
    <name type="scientific">Paragonimus westermani</name>
    <dbReference type="NCBI Taxonomy" id="34504"/>
    <lineage>
        <taxon>Eukaryota</taxon>
        <taxon>Metazoa</taxon>
        <taxon>Spiralia</taxon>
        <taxon>Lophotrochozoa</taxon>
        <taxon>Platyhelminthes</taxon>
        <taxon>Trematoda</taxon>
        <taxon>Digenea</taxon>
        <taxon>Plagiorchiida</taxon>
        <taxon>Troglotremata</taxon>
        <taxon>Troglotrematidae</taxon>
        <taxon>Paragonimus</taxon>
    </lineage>
</organism>
<dbReference type="EMBL" id="QNGE01004898">
    <property type="protein sequence ID" value="KAA3672440.1"/>
    <property type="molecule type" value="Genomic_DNA"/>
</dbReference>